<reference evidence="2 3" key="1">
    <citation type="submission" date="2020-11" db="EMBL/GenBank/DDBJ databases">
        <title>Draft genome sequencing of a Lachnospiraceae strain isolated from anoxic soil subjected to BSD treatment.</title>
        <authorList>
            <person name="Uek A."/>
            <person name="Tonouchi A."/>
        </authorList>
    </citation>
    <scope>NUCLEOTIDE SEQUENCE [LARGE SCALE GENOMIC DNA]</scope>
    <source>
        <strain evidence="2 3">TB5</strain>
    </source>
</reference>
<feature type="domain" description="N-acetyltransferase" evidence="1">
    <location>
        <begin position="4"/>
        <end position="138"/>
    </location>
</feature>
<dbReference type="InterPro" id="IPR016181">
    <property type="entry name" value="Acyl_CoA_acyltransferase"/>
</dbReference>
<name>A0A7R7ELI5_9FIRM</name>
<organism evidence="2 3">
    <name type="scientific">Anaeromicropila herbilytica</name>
    <dbReference type="NCBI Taxonomy" id="2785025"/>
    <lineage>
        <taxon>Bacteria</taxon>
        <taxon>Bacillati</taxon>
        <taxon>Bacillota</taxon>
        <taxon>Clostridia</taxon>
        <taxon>Lachnospirales</taxon>
        <taxon>Lachnospiraceae</taxon>
        <taxon>Anaeromicropila</taxon>
    </lineage>
</organism>
<keyword evidence="3" id="KW-1185">Reference proteome</keyword>
<dbReference type="EMBL" id="AP024169">
    <property type="protein sequence ID" value="BCN30785.1"/>
    <property type="molecule type" value="Genomic_DNA"/>
</dbReference>
<dbReference type="CDD" id="cd04301">
    <property type="entry name" value="NAT_SF"/>
    <property type="match status" value="1"/>
</dbReference>
<dbReference type="InterPro" id="IPR000182">
    <property type="entry name" value="GNAT_dom"/>
</dbReference>
<dbReference type="AlphaFoldDB" id="A0A7R7ELI5"/>
<dbReference type="InterPro" id="IPR053144">
    <property type="entry name" value="Acetyltransferase_Butenolide"/>
</dbReference>
<dbReference type="Proteomes" id="UP000595897">
    <property type="component" value="Chromosome"/>
</dbReference>
<accession>A0A7R7ELI5</accession>
<evidence type="ECO:0000313" key="3">
    <source>
        <dbReference type="Proteomes" id="UP000595897"/>
    </source>
</evidence>
<sequence length="138" mass="16081">MINLKIKSYEKNNFEEVVELYKDAGWANYINNKPMLENAYNNSLRILIAYSEEKIVGVIRVVGDGYSMIYIQDIIVLKEYQREGIGSALIKQILEEYSNVYQTILLTDNREETIQFYNHIGLVQSNEYGCVAFVRFSM</sequence>
<gene>
    <name evidence="2" type="ORF">bsdtb5_20800</name>
</gene>
<dbReference type="Pfam" id="PF13673">
    <property type="entry name" value="Acetyltransf_10"/>
    <property type="match status" value="1"/>
</dbReference>
<evidence type="ECO:0000259" key="1">
    <source>
        <dbReference type="PROSITE" id="PS51186"/>
    </source>
</evidence>
<dbReference type="SUPFAM" id="SSF55729">
    <property type="entry name" value="Acyl-CoA N-acyltransferases (Nat)"/>
    <property type="match status" value="1"/>
</dbReference>
<dbReference type="RefSeq" id="WP_271715980.1">
    <property type="nucleotide sequence ID" value="NZ_AP024169.1"/>
</dbReference>
<dbReference type="PROSITE" id="PS51186">
    <property type="entry name" value="GNAT"/>
    <property type="match status" value="1"/>
</dbReference>
<evidence type="ECO:0000313" key="2">
    <source>
        <dbReference type="EMBL" id="BCN30785.1"/>
    </source>
</evidence>
<dbReference type="GO" id="GO:0016747">
    <property type="term" value="F:acyltransferase activity, transferring groups other than amino-acyl groups"/>
    <property type="evidence" value="ECO:0007669"/>
    <property type="project" value="InterPro"/>
</dbReference>
<dbReference type="PANTHER" id="PTHR43233:SF1">
    <property type="entry name" value="FAMILY N-ACETYLTRANSFERASE, PUTATIVE (AFU_ORTHOLOGUE AFUA_6G03350)-RELATED"/>
    <property type="match status" value="1"/>
</dbReference>
<dbReference type="KEGG" id="ahb:bsdtb5_20800"/>
<dbReference type="PANTHER" id="PTHR43233">
    <property type="entry name" value="FAMILY N-ACETYLTRANSFERASE, PUTATIVE (AFU_ORTHOLOGUE AFUA_6G03350)-RELATED"/>
    <property type="match status" value="1"/>
</dbReference>
<keyword evidence="2" id="KW-0808">Transferase</keyword>
<dbReference type="Gene3D" id="3.40.630.30">
    <property type="match status" value="1"/>
</dbReference>
<proteinExistence type="predicted"/>
<protein>
    <submittedName>
        <fullName evidence="2">N-acetyltransferase</fullName>
    </submittedName>
</protein>